<feature type="domain" description="HNH nuclease" evidence="2">
    <location>
        <begin position="268"/>
        <end position="324"/>
    </location>
</feature>
<keyword evidence="3" id="KW-0255">Endonuclease</keyword>
<accession>A0A1H0UKW4</accession>
<dbReference type="EMBL" id="FNJC01000008">
    <property type="protein sequence ID" value="SDP66598.1"/>
    <property type="molecule type" value="Genomic_DNA"/>
</dbReference>
<dbReference type="Pfam" id="PF01844">
    <property type="entry name" value="HNH"/>
    <property type="match status" value="1"/>
</dbReference>
<sequence length="332" mass="36746">MPAPLFILLLIAAGIIVPATTGSFGLTVFALAVILISNPIIRIIRKNRYFGSEQFQTLKAELASVVAEHNEVVEYVEEIRTNGSFEIGSSSTGQHAHLASFENTSSWNYRRDRNVADYAPHVHNASLQVVRNASADPIKYLMKYFSIRADQDTLADVQRVADDICRLEEAVANVKVREEDITAKINPPAFILKHYRQEFWDQVGAHLSPIKVPYPQYIFQYTSAGGNSGQTTAVELTAPTLEALSATLVDKIRWAKSAAGQRALMTNKLRGQIKERDNYLCLNCGVSQAVEPHLLLEVDHIMPVAKGGLSVPENLQTLCWKCNRSKGVKVVA</sequence>
<dbReference type="SMART" id="SM00507">
    <property type="entry name" value="HNHc"/>
    <property type="match status" value="1"/>
</dbReference>
<keyword evidence="4" id="KW-1185">Reference proteome</keyword>
<dbReference type="Proteomes" id="UP000198795">
    <property type="component" value="Unassembled WGS sequence"/>
</dbReference>
<dbReference type="CDD" id="cd00085">
    <property type="entry name" value="HNHc"/>
    <property type="match status" value="1"/>
</dbReference>
<keyword evidence="1" id="KW-0472">Membrane</keyword>
<dbReference type="InterPro" id="IPR052892">
    <property type="entry name" value="NA-targeting_endonuclease"/>
</dbReference>
<dbReference type="GO" id="GO:0004519">
    <property type="term" value="F:endonuclease activity"/>
    <property type="evidence" value="ECO:0007669"/>
    <property type="project" value="UniProtKB-KW"/>
</dbReference>
<dbReference type="InterPro" id="IPR002711">
    <property type="entry name" value="HNH"/>
</dbReference>
<evidence type="ECO:0000313" key="4">
    <source>
        <dbReference type="Proteomes" id="UP000198795"/>
    </source>
</evidence>
<keyword evidence="3" id="KW-0540">Nuclease</keyword>
<dbReference type="PANTHER" id="PTHR33877">
    <property type="entry name" value="SLL1193 PROTEIN"/>
    <property type="match status" value="1"/>
</dbReference>
<dbReference type="RefSeq" id="WP_090230829.1">
    <property type="nucleotide sequence ID" value="NZ_FNJC01000008.1"/>
</dbReference>
<evidence type="ECO:0000259" key="2">
    <source>
        <dbReference type="SMART" id="SM00507"/>
    </source>
</evidence>
<dbReference type="PANTHER" id="PTHR33877:SF1">
    <property type="entry name" value="TYPE IV METHYL-DIRECTED RESTRICTION ENZYME ECOKMCRA"/>
    <property type="match status" value="1"/>
</dbReference>
<proteinExistence type="predicted"/>
<organism evidence="3 4">
    <name type="scientific">Filomicrobium insigne</name>
    <dbReference type="NCBI Taxonomy" id="418854"/>
    <lineage>
        <taxon>Bacteria</taxon>
        <taxon>Pseudomonadati</taxon>
        <taxon>Pseudomonadota</taxon>
        <taxon>Alphaproteobacteria</taxon>
        <taxon>Hyphomicrobiales</taxon>
        <taxon>Hyphomicrobiaceae</taxon>
        <taxon>Filomicrobium</taxon>
    </lineage>
</organism>
<dbReference type="InterPro" id="IPR003615">
    <property type="entry name" value="HNH_nuc"/>
</dbReference>
<name>A0A1H0UKW4_9HYPH</name>
<protein>
    <submittedName>
        <fullName evidence="3">HNH endonuclease</fullName>
    </submittedName>
</protein>
<keyword evidence="1" id="KW-1133">Transmembrane helix</keyword>
<reference evidence="3 4" key="1">
    <citation type="submission" date="2016-10" db="EMBL/GenBank/DDBJ databases">
        <authorList>
            <person name="Varghese N."/>
            <person name="Submissions S."/>
        </authorList>
    </citation>
    <scope>NUCLEOTIDE SEQUENCE [LARGE SCALE GENOMIC DNA]</scope>
    <source>
        <strain evidence="3 4">CGMCC 1.6497</strain>
    </source>
</reference>
<comment type="caution">
    <text evidence="3">The sequence shown here is derived from an EMBL/GenBank/DDBJ whole genome shotgun (WGS) entry which is preliminary data.</text>
</comment>
<evidence type="ECO:0000313" key="3">
    <source>
        <dbReference type="EMBL" id="SDP66598.1"/>
    </source>
</evidence>
<gene>
    <name evidence="3" type="ORF">SAMN04488061_3664</name>
</gene>
<evidence type="ECO:0000256" key="1">
    <source>
        <dbReference type="SAM" id="Phobius"/>
    </source>
</evidence>
<dbReference type="Gene3D" id="1.10.30.50">
    <property type="match status" value="1"/>
</dbReference>
<feature type="transmembrane region" description="Helical" evidence="1">
    <location>
        <begin position="6"/>
        <end position="36"/>
    </location>
</feature>
<keyword evidence="3" id="KW-0378">Hydrolase</keyword>
<keyword evidence="1" id="KW-0812">Transmembrane</keyword>